<feature type="region of interest" description="Disordered" evidence="10">
    <location>
        <begin position="1004"/>
        <end position="1029"/>
    </location>
</feature>
<feature type="compositionally biased region" description="Low complexity" evidence="10">
    <location>
        <begin position="879"/>
        <end position="891"/>
    </location>
</feature>
<keyword evidence="9" id="KW-0539">Nucleus</keyword>
<dbReference type="GO" id="GO:0004843">
    <property type="term" value="F:cysteine-type deubiquitinase activity"/>
    <property type="evidence" value="ECO:0007669"/>
    <property type="project" value="UniProtKB-EC"/>
</dbReference>
<accession>A0A5A8DU77</accession>
<evidence type="ECO:0000256" key="8">
    <source>
        <dbReference type="ARBA" id="ARBA00022807"/>
    </source>
</evidence>
<evidence type="ECO:0000256" key="5">
    <source>
        <dbReference type="ARBA" id="ARBA00022670"/>
    </source>
</evidence>
<name>A0A5A8DU77_CAFRO</name>
<feature type="domain" description="USP" evidence="11">
    <location>
        <begin position="94"/>
        <end position="487"/>
    </location>
</feature>
<dbReference type="EMBL" id="VLTM01000001">
    <property type="protein sequence ID" value="KAA0169042.1"/>
    <property type="molecule type" value="Genomic_DNA"/>
</dbReference>
<dbReference type="GO" id="GO:0005634">
    <property type="term" value="C:nucleus"/>
    <property type="evidence" value="ECO:0007669"/>
    <property type="project" value="UniProtKB-SubCell"/>
</dbReference>
<keyword evidence="7" id="KW-0378">Hydrolase</keyword>
<proteinExistence type="inferred from homology"/>
<dbReference type="PANTHER" id="PTHR24006:SF722">
    <property type="entry name" value="UBIQUITIN CARBOXYL-TERMINAL HYDROLASE 48"/>
    <property type="match status" value="1"/>
</dbReference>
<feature type="compositionally biased region" description="Low complexity" evidence="10">
    <location>
        <begin position="1315"/>
        <end position="1324"/>
    </location>
</feature>
<dbReference type="PROSITE" id="PS00972">
    <property type="entry name" value="USP_1"/>
    <property type="match status" value="1"/>
</dbReference>
<feature type="region of interest" description="Disordered" evidence="10">
    <location>
        <begin position="472"/>
        <end position="634"/>
    </location>
</feature>
<dbReference type="InterPro" id="IPR018200">
    <property type="entry name" value="USP_CS"/>
</dbReference>
<comment type="subcellular location">
    <subcellularLocation>
        <location evidence="2">Nucleus</location>
    </subcellularLocation>
</comment>
<dbReference type="PROSITE" id="PS00973">
    <property type="entry name" value="USP_2"/>
    <property type="match status" value="1"/>
</dbReference>
<evidence type="ECO:0000256" key="9">
    <source>
        <dbReference type="ARBA" id="ARBA00023242"/>
    </source>
</evidence>
<feature type="compositionally biased region" description="Low complexity" evidence="10">
    <location>
        <begin position="390"/>
        <end position="409"/>
    </location>
</feature>
<feature type="compositionally biased region" description="Gly residues" evidence="10">
    <location>
        <begin position="1149"/>
        <end position="1161"/>
    </location>
</feature>
<dbReference type="SUPFAM" id="SSF54001">
    <property type="entry name" value="Cysteine proteinases"/>
    <property type="match status" value="1"/>
</dbReference>
<evidence type="ECO:0000313" key="13">
    <source>
        <dbReference type="Proteomes" id="UP000325113"/>
    </source>
</evidence>
<dbReference type="InterPro" id="IPR028889">
    <property type="entry name" value="USP"/>
</dbReference>
<feature type="region of interest" description="Disordered" evidence="10">
    <location>
        <begin position="1435"/>
        <end position="1473"/>
    </location>
</feature>
<dbReference type="PANTHER" id="PTHR24006">
    <property type="entry name" value="UBIQUITIN CARBOXYL-TERMINAL HYDROLASE"/>
    <property type="match status" value="1"/>
</dbReference>
<dbReference type="EC" id="3.4.19.12" evidence="4"/>
<feature type="region of interest" description="Disordered" evidence="10">
    <location>
        <begin position="390"/>
        <end position="422"/>
    </location>
</feature>
<feature type="region of interest" description="Disordered" evidence="10">
    <location>
        <begin position="1281"/>
        <end position="1364"/>
    </location>
</feature>
<dbReference type="Gene3D" id="3.90.70.10">
    <property type="entry name" value="Cysteine proteinases"/>
    <property type="match status" value="1"/>
</dbReference>
<comment type="similarity">
    <text evidence="3">Belongs to the peptidase C19 family.</text>
</comment>
<feature type="region of interest" description="Disordered" evidence="10">
    <location>
        <begin position="1140"/>
        <end position="1161"/>
    </location>
</feature>
<feature type="region of interest" description="Disordered" evidence="10">
    <location>
        <begin position="1735"/>
        <end position="1758"/>
    </location>
</feature>
<reference evidence="12 13" key="1">
    <citation type="submission" date="2019-07" db="EMBL/GenBank/DDBJ databases">
        <title>Genomes of Cafeteria roenbergensis.</title>
        <authorList>
            <person name="Fischer M.G."/>
            <person name="Hackl T."/>
            <person name="Roman M."/>
        </authorList>
    </citation>
    <scope>NUCLEOTIDE SEQUENCE [LARGE SCALE GENOMIC DNA]</scope>
    <source>
        <strain evidence="12 13">Cflag</strain>
    </source>
</reference>
<evidence type="ECO:0000256" key="2">
    <source>
        <dbReference type="ARBA" id="ARBA00004123"/>
    </source>
</evidence>
<comment type="catalytic activity">
    <reaction evidence="1">
        <text>Thiol-dependent hydrolysis of ester, thioester, amide, peptide and isopeptide bonds formed by the C-terminal Gly of ubiquitin (a 76-residue protein attached to proteins as an intracellular targeting signal).</text>
        <dbReference type="EC" id="3.4.19.12"/>
    </reaction>
</comment>
<dbReference type="GO" id="GO:0006508">
    <property type="term" value="P:proteolysis"/>
    <property type="evidence" value="ECO:0007669"/>
    <property type="project" value="UniProtKB-KW"/>
</dbReference>
<sequence length="1862" mass="192209">MAAAPARRRGRKPRAAPQPKALWEEARLVDPYALSIPAAARPAGSRKRNDATNPRDLFGLGEDAGGVWSNPPSCISSLGPDPRAHTRVAAQRPCGLYNLGATCYMNSLLQALYFCLDFRCALFEWVRSQGPVRPGTLEDQEPRPLDTPAACRQRAQLRGLALVFAHLGGNERSYHKPAYFARLLQLPGHVQQDVSEFARKLLEHVEVVIRKQPRAPGQPAPDNFVSRLFEGRHAYVTRCLHCGYSNPPESSFLDLQVPVKGCPSLQTALQRSLEPSFLSDDNQYACSRCGCKRDAVRFQELRRMPPLLTIGFERFAFDLQTLERRKASDSVSIPDVLDVRAVATAAATMPGSEAAPGDAAGCTPAQEAHVGAAAADRAADTRLWQQWAQLRQRDGAPAAAAKPNPAASAGGSGPAPHDLPAAGPLDDAVYELVAVIHHKGTSARSGHYVVDVWDAERARWWSIDDDAVSLVAPAAPGSGGSAARARDSGRQAKTSAGGGADAEASPDVLVLSDDEDQDGPLAGGATVKARAEGGPAGDFSDDDVAGEARADGDGADGADDEDDDDIDDDDIDDDDIDDDDDDASECSAHKGVRARTNRAGPKRASKRARASPGRAGPRASAAPRVPASATGPQDYAMLSPSEWAARRPHPILRSSGSRNSYILLYRKAERDRAAQWRRDCAEADAAGRAQPALLPPPASPWTPAGAPLGAKDERLPAAVVPDSFQAAVAASNAGLASARVGYGAAFESLWRQVNARRALYRTLWRADPAGCAKGAGPAPPNAALAPYVKLAADPDAPPRLPDAPAGALDFAWIPTKTLRAWIHGQAPRPSTGSSAAAGATPASGSMPGSASSAGAVPQESDELPALGSELDALGGRPCSSGSSSSSSSSSSSGGGEGGGGEGGGRSREHSAVAFHELREEMAGLDLGPDLWQDGFHRDGSQSAFDSLQGSAAGGPLPPQAVGRFKLLSASAVRALTDPACALRAIEGAGAAALDRCWVPPPADLPAGLPNPSKRPRGPDEDAAAPATAKSSPAWLSFTAADLGPSMLAAPGTPDSCLVPAPAFWDQSGVEAFRRVLQARGAALRDAAELVSALQTIPPMQPGSLAPEELGRWMWVSRRWAQDAKTFLAFRDQIRRRVRSGQGAAATAGRGAGMGRAGAGAAGAGDDPDLAAAIAASLADAGAMAAAGDDAGACSDAGSEEGGSSEASAPGAVTPAAVAAYANAGLKLKQPPLDRSPTEAITTVHGMLSPSGQARRLVPARTLELLVGLAWRLQGTRQIALGADRQQRESASSPGTGHAADDASCIGLDKEEEDGPSGAAGAGSDARIDLCDDDDDDDGDDDDAVSCSLPDSAASPKASRPIGRSNAGVPVERLLAALDVLEADDAAWPGHLDGQRVAEFIQAQLGHGAAAATAAMPSWAPAVTVFDASAKECAKTRSKGKADRAAQDEAKRERAAEASTPALKSLKSRTGGLPPVPQAFDQAGLGGLPCGLYRVVPGAWLARWRAFLASTDAAKPTVGEALQLREGCFARLRSGATLLPTHALVFLAQTAPLCDPLQSRGATAAPTVLALPDPVVCGLPRRSGGCHGLVAEASQAAAAGLELLEVELLRETEWRALAGMYGFVSPETGVSESEALWARLDAAEREGAAPEASDWASLSAPLVVVAESDRFAAPAHRRASAGGKASLCWSCWPPVDAKLTRERLEAEAARRRGFQSASFTITRVPPAENARAVSSGGAVELSAAGRPKRRSSRAGWASGKVTASSSDRAGMLVYRALSCMDIDAGGTLYFGGAALVSNLPIGEQGVPPGATLFYASDDPSGGEFDLSAALAASADSGGGELGHRALSSDASAGFASAAFATFA</sequence>
<gene>
    <name evidence="12" type="ORF">FNF31_00202</name>
</gene>
<dbReference type="PROSITE" id="PS50235">
    <property type="entry name" value="USP_3"/>
    <property type="match status" value="1"/>
</dbReference>
<feature type="compositionally biased region" description="Acidic residues" evidence="10">
    <location>
        <begin position="553"/>
        <end position="584"/>
    </location>
</feature>
<evidence type="ECO:0000256" key="7">
    <source>
        <dbReference type="ARBA" id="ARBA00022801"/>
    </source>
</evidence>
<comment type="caution">
    <text evidence="12">The sequence shown here is derived from an EMBL/GenBank/DDBJ whole genome shotgun (WGS) entry which is preliminary data.</text>
</comment>
<protein>
    <recommendedName>
        <fullName evidence="4">ubiquitinyl hydrolase 1</fullName>
        <ecNumber evidence="4">3.4.19.12</ecNumber>
    </recommendedName>
</protein>
<feature type="compositionally biased region" description="Basic residues" evidence="10">
    <location>
        <begin position="1"/>
        <end position="14"/>
    </location>
</feature>
<feature type="compositionally biased region" description="Basic residues" evidence="10">
    <location>
        <begin position="590"/>
        <end position="609"/>
    </location>
</feature>
<feature type="compositionally biased region" description="Low complexity" evidence="10">
    <location>
        <begin position="610"/>
        <end position="629"/>
    </location>
</feature>
<dbReference type="InterPro" id="IPR038765">
    <property type="entry name" value="Papain-like_cys_pep_sf"/>
</dbReference>
<dbReference type="GO" id="GO:0016579">
    <property type="term" value="P:protein deubiquitination"/>
    <property type="evidence" value="ECO:0007669"/>
    <property type="project" value="InterPro"/>
</dbReference>
<keyword evidence="8" id="KW-0788">Thiol protease</keyword>
<feature type="compositionally biased region" description="Basic and acidic residues" evidence="10">
    <location>
        <begin position="1435"/>
        <end position="1455"/>
    </location>
</feature>
<evidence type="ECO:0000313" key="12">
    <source>
        <dbReference type="EMBL" id="KAA0169042.1"/>
    </source>
</evidence>
<dbReference type="GO" id="GO:0005829">
    <property type="term" value="C:cytosol"/>
    <property type="evidence" value="ECO:0007669"/>
    <property type="project" value="TreeGrafter"/>
</dbReference>
<feature type="compositionally biased region" description="Gly residues" evidence="10">
    <location>
        <begin position="892"/>
        <end position="903"/>
    </location>
</feature>
<evidence type="ECO:0000259" key="11">
    <source>
        <dbReference type="PROSITE" id="PS50235"/>
    </source>
</evidence>
<dbReference type="InterPro" id="IPR050164">
    <property type="entry name" value="Peptidase_C19"/>
</dbReference>
<evidence type="ECO:0000256" key="4">
    <source>
        <dbReference type="ARBA" id="ARBA00012759"/>
    </source>
</evidence>
<dbReference type="InterPro" id="IPR001394">
    <property type="entry name" value="Peptidase_C19_UCH"/>
</dbReference>
<dbReference type="Pfam" id="PF00443">
    <property type="entry name" value="UCH"/>
    <property type="match status" value="1"/>
</dbReference>
<feature type="region of interest" description="Disordered" evidence="10">
    <location>
        <begin position="824"/>
        <end position="908"/>
    </location>
</feature>
<feature type="compositionally biased region" description="Low complexity" evidence="10">
    <location>
        <begin position="829"/>
        <end position="855"/>
    </location>
</feature>
<keyword evidence="5" id="KW-0645">Protease</keyword>
<evidence type="ECO:0000256" key="10">
    <source>
        <dbReference type="SAM" id="MobiDB-lite"/>
    </source>
</evidence>
<evidence type="ECO:0000256" key="1">
    <source>
        <dbReference type="ARBA" id="ARBA00000707"/>
    </source>
</evidence>
<organism evidence="12 13">
    <name type="scientific">Cafeteria roenbergensis</name>
    <name type="common">Marine flagellate</name>
    <dbReference type="NCBI Taxonomy" id="33653"/>
    <lineage>
        <taxon>Eukaryota</taxon>
        <taxon>Sar</taxon>
        <taxon>Stramenopiles</taxon>
        <taxon>Bigyra</taxon>
        <taxon>Opalozoa</taxon>
        <taxon>Bicosoecida</taxon>
        <taxon>Cafeteriaceae</taxon>
        <taxon>Cafeteria</taxon>
    </lineage>
</organism>
<feature type="region of interest" description="Disordered" evidence="10">
    <location>
        <begin position="1"/>
        <end position="20"/>
    </location>
</feature>
<feature type="region of interest" description="Disordered" evidence="10">
    <location>
        <begin position="689"/>
        <end position="709"/>
    </location>
</feature>
<feature type="compositionally biased region" description="Acidic residues" evidence="10">
    <location>
        <begin position="1330"/>
        <end position="1343"/>
    </location>
</feature>
<evidence type="ECO:0000256" key="3">
    <source>
        <dbReference type="ARBA" id="ARBA00009085"/>
    </source>
</evidence>
<evidence type="ECO:0000256" key="6">
    <source>
        <dbReference type="ARBA" id="ARBA00022786"/>
    </source>
</evidence>
<keyword evidence="6" id="KW-0833">Ubl conjugation pathway</keyword>
<feature type="region of interest" description="Disordered" evidence="10">
    <location>
        <begin position="1188"/>
        <end position="1210"/>
    </location>
</feature>
<dbReference type="Proteomes" id="UP000325113">
    <property type="component" value="Unassembled WGS sequence"/>
</dbReference>